<name>A0A8J4CYZ6_9CHLO</name>
<feature type="compositionally biased region" description="Low complexity" evidence="2">
    <location>
        <begin position="352"/>
        <end position="367"/>
    </location>
</feature>
<accession>A0A8J4CYZ6</accession>
<feature type="region of interest" description="Disordered" evidence="2">
    <location>
        <begin position="328"/>
        <end position="415"/>
    </location>
</feature>
<dbReference type="AlphaFoldDB" id="A0A8J4CYZ6"/>
<feature type="region of interest" description="Disordered" evidence="2">
    <location>
        <begin position="1"/>
        <end position="47"/>
    </location>
</feature>
<comment type="caution">
    <text evidence="4">The sequence shown here is derived from an EMBL/GenBank/DDBJ whole genome shotgun (WGS) entry which is preliminary data.</text>
</comment>
<organism evidence="4 5">
    <name type="scientific">Volvox reticuliferus</name>
    <dbReference type="NCBI Taxonomy" id="1737510"/>
    <lineage>
        <taxon>Eukaryota</taxon>
        <taxon>Viridiplantae</taxon>
        <taxon>Chlorophyta</taxon>
        <taxon>core chlorophytes</taxon>
        <taxon>Chlorophyceae</taxon>
        <taxon>CS clade</taxon>
        <taxon>Chlamydomonadales</taxon>
        <taxon>Volvocaceae</taxon>
        <taxon>Volvox</taxon>
    </lineage>
</organism>
<feature type="non-terminal residue" evidence="4">
    <location>
        <position position="1"/>
    </location>
</feature>
<dbReference type="Pfam" id="PF01843">
    <property type="entry name" value="DIL"/>
    <property type="match status" value="1"/>
</dbReference>
<dbReference type="PROSITE" id="PS51126">
    <property type="entry name" value="DILUTE"/>
    <property type="match status" value="1"/>
</dbReference>
<evidence type="ECO:0000313" key="5">
    <source>
        <dbReference type="Proteomes" id="UP000747110"/>
    </source>
</evidence>
<keyword evidence="5" id="KW-1185">Reference proteome</keyword>
<dbReference type="InterPro" id="IPR052072">
    <property type="entry name" value="Vascular_dev_regulator"/>
</dbReference>
<sequence>MASSANFTLDDSEEPGFIPDPVPSVPPVAHTPGPLQAPPTDARPPTSSFESLLVTANSLSIQLRDMPKLQLDTDLGVSTLAEASHVLQENQQRIEETETQLQALMRRHARLVVAERLLEQQKVLDVLVTGPKLGYDAGRPVASLLVYRCCLRWGCFSGDSQAAAVLENLSALLLGATDEDTILARTTSAARAEVGISSGGAPCEGNFGSSPLVLSSSARADPHADLERAAVEAATREVAYWLAVTSILLAMVNPHLPLISLSQGGAADGVSGAAAHGPTPLAAVAGDARASVARAASAAAAKVQELKKSVGNTISDMLGRGLLNMRRRGKGESAAGQQSVGTGSGADEQHEQQQQQQGHGSEAATGGEAHGEALPPVPRGGGVAGESNRNPGPSGGGREPHGDGSHAATRTRVSASAPAVAAATCASAAHSPQLAFRQQLDLVVQKTYMQMRDSLKRHVSAVLPGCVQQPNSPRNSSLMGEGFPLGGGGGAAAADEGPNQGHAADEDVTGGAGPWSLQPWLDLISVLSHHLKLLREAHVPRILTRCLFKQTLSFIDVQLFNQLLLRPECCSTSNARYLIEGLQVLESWLAGSGAPAEAVTAAGSAAATSGLAGPNPSTAMVTAGDDLLGHVDDLRHIRQAARFLVLANKGALRLDDFTTMCPALNVQQLYRLATTFWDDSVLPPPPPPSPPQSLPHALTDVAPPAAAVTGAGQPSDVESSTVAEPAPAAGEAEVGDGLSQGGAEAEGDGSEPTALTAAVGPDPGTMKTREEAAGSDGGDAQQPAEGEGVRPRDSVMEAAEAAVAAAAAAAAADEAGAVPAPSSDAVSRNVSGEVLEEMKRRHSVANNGGLIVTFLLDEDSAPLIVQG</sequence>
<feature type="compositionally biased region" description="Polar residues" evidence="2">
    <location>
        <begin position="468"/>
        <end position="478"/>
    </location>
</feature>
<dbReference type="Proteomes" id="UP000747110">
    <property type="component" value="Unassembled WGS sequence"/>
</dbReference>
<keyword evidence="1" id="KW-0175">Coiled coil</keyword>
<protein>
    <recommendedName>
        <fullName evidence="3">Dilute domain-containing protein</fullName>
    </recommendedName>
</protein>
<evidence type="ECO:0000259" key="3">
    <source>
        <dbReference type="PROSITE" id="PS51126"/>
    </source>
</evidence>
<feature type="domain" description="Dilute" evidence="3">
    <location>
        <begin position="426"/>
        <end position="700"/>
    </location>
</feature>
<dbReference type="PANTHER" id="PTHR16027:SF6">
    <property type="entry name" value="DILUTE DOMAIN-CONTAINING PROTEIN"/>
    <property type="match status" value="1"/>
</dbReference>
<reference evidence="4" key="1">
    <citation type="journal article" date="2021" name="Proc. Natl. Acad. Sci. U.S.A.">
        <title>Three genomes in the algal genus Volvox reveal the fate of a haploid sex-determining region after a transition to homothallism.</title>
        <authorList>
            <person name="Yamamoto K."/>
            <person name="Hamaji T."/>
            <person name="Kawai-Toyooka H."/>
            <person name="Matsuzaki R."/>
            <person name="Takahashi F."/>
            <person name="Nishimura Y."/>
            <person name="Kawachi M."/>
            <person name="Noguchi H."/>
            <person name="Minakuchi Y."/>
            <person name="Umen J.G."/>
            <person name="Toyoda A."/>
            <person name="Nozaki H."/>
        </authorList>
    </citation>
    <scope>NUCLEOTIDE SEQUENCE</scope>
    <source>
        <strain evidence="4">NIES-3786</strain>
    </source>
</reference>
<feature type="coiled-coil region" evidence="1">
    <location>
        <begin position="80"/>
        <end position="114"/>
    </location>
</feature>
<evidence type="ECO:0000256" key="1">
    <source>
        <dbReference type="SAM" id="Coils"/>
    </source>
</evidence>
<evidence type="ECO:0000256" key="2">
    <source>
        <dbReference type="SAM" id="MobiDB-lite"/>
    </source>
</evidence>
<dbReference type="InterPro" id="IPR002710">
    <property type="entry name" value="Dilute_dom"/>
</dbReference>
<gene>
    <name evidence="4" type="ORF">Vretifemale_20044</name>
</gene>
<feature type="region of interest" description="Disordered" evidence="2">
    <location>
        <begin position="466"/>
        <end position="509"/>
    </location>
</feature>
<feature type="compositionally biased region" description="Low complexity" evidence="2">
    <location>
        <begin position="722"/>
        <end position="732"/>
    </location>
</feature>
<dbReference type="EMBL" id="BNCP01000078">
    <property type="protein sequence ID" value="GIL92527.1"/>
    <property type="molecule type" value="Genomic_DNA"/>
</dbReference>
<dbReference type="PANTHER" id="PTHR16027">
    <property type="entry name" value="DILUTE DOMAIN-CONTAINING PROTEIN YPR089W"/>
    <property type="match status" value="1"/>
</dbReference>
<feature type="region of interest" description="Disordered" evidence="2">
    <location>
        <begin position="706"/>
        <end position="796"/>
    </location>
</feature>
<dbReference type="OrthoDB" id="6108017at2759"/>
<dbReference type="SMART" id="SM01132">
    <property type="entry name" value="DIL"/>
    <property type="match status" value="1"/>
</dbReference>
<proteinExistence type="predicted"/>
<evidence type="ECO:0000313" key="4">
    <source>
        <dbReference type="EMBL" id="GIL92527.1"/>
    </source>
</evidence>